<dbReference type="OrthoDB" id="2488735at2"/>
<dbReference type="PATRIC" id="fig|1178515.4.peg.1618"/>
<evidence type="ECO:0000259" key="2">
    <source>
        <dbReference type="Pfam" id="PF13229"/>
    </source>
</evidence>
<dbReference type="SUPFAM" id="SSF51126">
    <property type="entry name" value="Pectin lyase-like"/>
    <property type="match status" value="2"/>
</dbReference>
<dbReference type="RefSeq" id="WP_068605782.1">
    <property type="nucleotide sequence ID" value="NZ_CP011388.1"/>
</dbReference>
<dbReference type="Pfam" id="PF13229">
    <property type="entry name" value="Beta_helix"/>
    <property type="match status" value="1"/>
</dbReference>
<evidence type="ECO:0000313" key="4">
    <source>
        <dbReference type="Proteomes" id="UP000076927"/>
    </source>
</evidence>
<keyword evidence="1" id="KW-0732">Signal</keyword>
<feature type="chain" id="PRO_5038485391" description="Right handed beta helix domain-containing protein" evidence="1">
    <location>
        <begin position="21"/>
        <end position="715"/>
    </location>
</feature>
<dbReference type="EMBL" id="CP011388">
    <property type="protein sequence ID" value="ANE46247.1"/>
    <property type="molecule type" value="Genomic_DNA"/>
</dbReference>
<dbReference type="AlphaFoldDB" id="A0A172THA5"/>
<feature type="signal peptide" evidence="1">
    <location>
        <begin position="1"/>
        <end position="20"/>
    </location>
</feature>
<evidence type="ECO:0000256" key="1">
    <source>
        <dbReference type="SAM" id="SignalP"/>
    </source>
</evidence>
<dbReference type="Proteomes" id="UP000076927">
    <property type="component" value="Chromosome"/>
</dbReference>
<reference evidence="3 4" key="1">
    <citation type="submission" date="2015-01" db="EMBL/GenBank/DDBJ databases">
        <title>Paenibacillus swuensis/DY6/whole genome sequencing.</title>
        <authorList>
            <person name="Kim M.K."/>
            <person name="Srinivasan S."/>
            <person name="Lee J.-J."/>
        </authorList>
    </citation>
    <scope>NUCLEOTIDE SEQUENCE [LARGE SCALE GENOMIC DNA]</scope>
    <source>
        <strain evidence="3 4">DY6</strain>
    </source>
</reference>
<accession>A0A172THA5</accession>
<evidence type="ECO:0000313" key="3">
    <source>
        <dbReference type="EMBL" id="ANE46247.1"/>
    </source>
</evidence>
<name>A0A172THA5_9BACL</name>
<gene>
    <name evidence="3" type="ORF">SY83_08145</name>
</gene>
<dbReference type="Gene3D" id="2.160.20.10">
    <property type="entry name" value="Single-stranded right-handed beta-helix, Pectin lyase-like"/>
    <property type="match status" value="3"/>
</dbReference>
<dbReference type="InterPro" id="IPR006626">
    <property type="entry name" value="PbH1"/>
</dbReference>
<feature type="domain" description="Right handed beta helix" evidence="2">
    <location>
        <begin position="305"/>
        <end position="425"/>
    </location>
</feature>
<dbReference type="InterPro" id="IPR039448">
    <property type="entry name" value="Beta_helix"/>
</dbReference>
<sequence>MKTRFTALLVLTILLAAAPAAPIRTTEAAAPGNQVALAVDKGYTLDLKQWNVSNNGEQAKTTTEGINKALVWAGQNGWKKVVLPAGMYLIDRDSRINMVSDMEFELDPKAVIQKETNSMERYETLYIGPGVSNVTLRGGTYRGDKDTHEYKGGGTHESGYGILVEGATNVVIDGVKAENFTGDGICIGAADHYVVSLYPEDFEKGSINHEGKAIDSQIEIRSRILSKTKLKSLNLLNRSALQLARPKNLSVTAMFNLYFYTNTGVLAGKLTQQQFAYSDLIIPPHAAYFRVVFRQAGLKGVQVGVYAQAKSKDIIVRNSEISFNRRQGITVGGADKVLIENNKIHDIAGTAPQSGVDLEGGYFPNSRIRIVRNTFYNNKAYDVILYDGRHAVVDGNTFGSAGAFGLVSTDSFRQALITNNIFKGSNVLMSQEVSFKNNAMEEGWAKFTGPRTVVQNLDMKDSTLTVESNAANGVTLSDIRMVNNRKQDYALVVNGKAVQIKDVTITGPTILRSIAGTGAKGTVFERLTISDYNGYYGLDLPLGMYNRCVFVAGNPDDPDHFDDSNDSGHSGPVANKPGRYEFNKCSFKSHGSGLIIANPETEAVIDQSEFHIESALKKGHAAIYVESANQVWITRNRIQALKLKDPEVALIKLNNYGARGSVSDVSSAIIRGNQIKTNIRAKGISTVDAGIGASSYEISDNVLVKAVLELRAVER</sequence>
<keyword evidence="4" id="KW-1185">Reference proteome</keyword>
<dbReference type="SMART" id="SM00710">
    <property type="entry name" value="PbH1"/>
    <property type="match status" value="7"/>
</dbReference>
<dbReference type="InterPro" id="IPR011050">
    <property type="entry name" value="Pectin_lyase_fold/virulence"/>
</dbReference>
<dbReference type="KEGG" id="pswu:SY83_08145"/>
<dbReference type="InterPro" id="IPR012334">
    <property type="entry name" value="Pectin_lyas_fold"/>
</dbReference>
<dbReference type="STRING" id="1178515.SY83_08145"/>
<protein>
    <recommendedName>
        <fullName evidence="2">Right handed beta helix domain-containing protein</fullName>
    </recommendedName>
</protein>
<organism evidence="3 4">
    <name type="scientific">Paenibacillus swuensis</name>
    <dbReference type="NCBI Taxonomy" id="1178515"/>
    <lineage>
        <taxon>Bacteria</taxon>
        <taxon>Bacillati</taxon>
        <taxon>Bacillota</taxon>
        <taxon>Bacilli</taxon>
        <taxon>Bacillales</taxon>
        <taxon>Paenibacillaceae</taxon>
        <taxon>Paenibacillus</taxon>
    </lineage>
</organism>
<proteinExistence type="predicted"/>